<evidence type="ECO:0000313" key="3">
    <source>
        <dbReference type="EMBL" id="CAI2387280.1"/>
    </source>
</evidence>
<dbReference type="InterPro" id="IPR059120">
    <property type="entry name" value="Cullin-like_AB"/>
</dbReference>
<gene>
    <name evidence="3" type="ORF">ECRASSUSDP1_LOCUS28909</name>
</gene>
<dbReference type="Pfam" id="PF26557">
    <property type="entry name" value="Cullin_AB"/>
    <property type="match status" value="1"/>
</dbReference>
<dbReference type="SUPFAM" id="SSF46785">
    <property type="entry name" value="Winged helix' DNA-binding domain"/>
    <property type="match status" value="1"/>
</dbReference>
<comment type="caution">
    <text evidence="3">The sequence shown here is derived from an EMBL/GenBank/DDBJ whole genome shotgun (WGS) entry which is preliminary data.</text>
</comment>
<dbReference type="AlphaFoldDB" id="A0AAD1YAH3"/>
<dbReference type="InterPro" id="IPR036317">
    <property type="entry name" value="Cullin_homology_sf"/>
</dbReference>
<protein>
    <recommendedName>
        <fullName evidence="2">Cullin family profile domain-containing protein</fullName>
    </recommendedName>
</protein>
<dbReference type="PROSITE" id="PS50069">
    <property type="entry name" value="CULLIN_2"/>
    <property type="match status" value="1"/>
</dbReference>
<keyword evidence="4" id="KW-1185">Reference proteome</keyword>
<dbReference type="InterPro" id="IPR016158">
    <property type="entry name" value="Cullin_homology"/>
</dbReference>
<feature type="domain" description="Cullin family profile" evidence="2">
    <location>
        <begin position="401"/>
        <end position="633"/>
    </location>
</feature>
<evidence type="ECO:0000313" key="4">
    <source>
        <dbReference type="Proteomes" id="UP001295684"/>
    </source>
</evidence>
<accession>A0AAD1YAH3</accession>
<dbReference type="InterPro" id="IPR036388">
    <property type="entry name" value="WH-like_DNA-bd_sf"/>
</dbReference>
<dbReference type="InterPro" id="IPR036390">
    <property type="entry name" value="WH_DNA-bd_sf"/>
</dbReference>
<evidence type="ECO:0000256" key="1">
    <source>
        <dbReference type="PROSITE-ProRule" id="PRU00330"/>
    </source>
</evidence>
<dbReference type="Proteomes" id="UP001295684">
    <property type="component" value="Unassembled WGS sequence"/>
</dbReference>
<reference evidence="3" key="1">
    <citation type="submission" date="2023-07" db="EMBL/GenBank/DDBJ databases">
        <authorList>
            <consortium name="AG Swart"/>
            <person name="Singh M."/>
            <person name="Singh A."/>
            <person name="Seah K."/>
            <person name="Emmerich C."/>
        </authorList>
    </citation>
    <scope>NUCLEOTIDE SEQUENCE</scope>
    <source>
        <strain evidence="3">DP1</strain>
    </source>
</reference>
<sequence>MTAQAFLEINEIENLKVFEKEFYDLHQPMSEKQIAFLLKYPHFGMKLNYKIMKDLSSQFQYDFLKIVDQNEEDLFKLPEKKLFAKIEDLRAKSDENLMITLKTLIQMYSKMDAIDPMGGENIAIEIFTPAFIKVFLQAELKGARSNINYIHSGDSDSINERYTELYKLYRKNGTQEGFDKYLKKEKLHPSGFLDTIFEFYERMLEYEDSLQFMEKINFGSLIQGLIKGAKQRNLDKLYLCVQEQLVLLVKRRIDQSKILQTLKDINIRFYLKDVEILKDKILKEVNSLCEDPKTIKIITDQLDYLLTRGDLLLDLIPSALKDILAKGDTELNDLLIIYQCFKGKSKESFLKVFAKCYKEVMLAKSGNMLQEFVNFESKIKELSKKKVYDNIDLLNILYETSANEVLAMNPQNPTEAINYIQKCWTSTAEKPSEELEKLLSPAMKYIDVIKDKDKLEINIRTFYFIQILSENSDLNKLKWLFNYLFNYFGNTLSKIKKLLREVSDGANICEEYKHTKHKASVVLVSNHSWPHLLFDMDLLKKVKIHPSLTNFNTEFETFYGDKFKHQKLMYLPLFGIVEVLDKSQGIARTINVNPLQASILMCYNDKDSLLISELEGLFCVDKKHINKCIAPFIPEILKLESDALSLCALGSGFASDINVSESSTNVFSDSKYYVSYASSEVFKESITSDKQVYEAFKMEEAHSSVIQSAIVRILKEKLVYDYTNLKKDVYQRLASKFTVIEEEFDASLKKLEQKGLCSSKGDGFYEYTD</sequence>
<comment type="similarity">
    <text evidence="1">Belongs to the cullin family.</text>
</comment>
<dbReference type="EMBL" id="CAMPGE010029795">
    <property type="protein sequence ID" value="CAI2387280.1"/>
    <property type="molecule type" value="Genomic_DNA"/>
</dbReference>
<evidence type="ECO:0000259" key="2">
    <source>
        <dbReference type="PROSITE" id="PS50069"/>
    </source>
</evidence>
<proteinExistence type="inferred from homology"/>
<dbReference type="SUPFAM" id="SSF75632">
    <property type="entry name" value="Cullin homology domain"/>
    <property type="match status" value="1"/>
</dbReference>
<dbReference type="Gene3D" id="3.30.230.130">
    <property type="entry name" value="Cullin, Chain C, Domain 2"/>
    <property type="match status" value="1"/>
</dbReference>
<organism evidence="3 4">
    <name type="scientific">Euplotes crassus</name>
    <dbReference type="NCBI Taxonomy" id="5936"/>
    <lineage>
        <taxon>Eukaryota</taxon>
        <taxon>Sar</taxon>
        <taxon>Alveolata</taxon>
        <taxon>Ciliophora</taxon>
        <taxon>Intramacronucleata</taxon>
        <taxon>Spirotrichea</taxon>
        <taxon>Hypotrichia</taxon>
        <taxon>Euplotida</taxon>
        <taxon>Euplotidae</taxon>
        <taxon>Moneuplotes</taxon>
    </lineage>
</organism>
<dbReference type="Gene3D" id="1.10.10.10">
    <property type="entry name" value="Winged helix-like DNA-binding domain superfamily/Winged helix DNA-binding domain"/>
    <property type="match status" value="1"/>
</dbReference>
<name>A0AAD1YAH3_EUPCR</name>